<keyword evidence="1" id="KW-0067">ATP-binding</keyword>
<reference evidence="3 4" key="1">
    <citation type="submission" date="2019-09" db="EMBL/GenBank/DDBJ databases">
        <authorList>
            <person name="Depoorter E."/>
        </authorList>
    </citation>
    <scope>NUCLEOTIDE SEQUENCE [LARGE SCALE GENOMIC DNA]</scope>
    <source>
        <strain evidence="3">R-39750</strain>
    </source>
</reference>
<accession>A0A6P2X8E1</accession>
<keyword evidence="1" id="KW-0547">Nucleotide-binding</keyword>
<protein>
    <submittedName>
        <fullName evidence="3">Cycloserine biosynthesis protein DcsG</fullName>
        <ecNumber evidence="3">6.3.3.5</ecNumber>
    </submittedName>
</protein>
<evidence type="ECO:0000259" key="2">
    <source>
        <dbReference type="PROSITE" id="PS50975"/>
    </source>
</evidence>
<keyword evidence="3" id="KW-0436">Ligase</keyword>
<dbReference type="Gene3D" id="3.30.470.20">
    <property type="entry name" value="ATP-grasp fold, B domain"/>
    <property type="match status" value="1"/>
</dbReference>
<dbReference type="EC" id="6.3.3.5" evidence="3"/>
<gene>
    <name evidence="3" type="primary">dcsG</name>
    <name evidence="3" type="ORF">BLA39750_02874</name>
</gene>
<dbReference type="GO" id="GO:0016874">
    <property type="term" value="F:ligase activity"/>
    <property type="evidence" value="ECO:0007669"/>
    <property type="project" value="UniProtKB-KW"/>
</dbReference>
<dbReference type="InterPro" id="IPR011761">
    <property type="entry name" value="ATP-grasp"/>
</dbReference>
<dbReference type="PROSITE" id="PS50975">
    <property type="entry name" value="ATP_GRASP"/>
    <property type="match status" value="1"/>
</dbReference>
<organism evidence="3 4">
    <name type="scientific">Burkholderia lata (strain ATCC 17760 / DSM 23089 / LMG 22485 / NCIMB 9086 / R18194 / 383)</name>
    <dbReference type="NCBI Taxonomy" id="482957"/>
    <lineage>
        <taxon>Bacteria</taxon>
        <taxon>Pseudomonadati</taxon>
        <taxon>Pseudomonadota</taxon>
        <taxon>Betaproteobacteria</taxon>
        <taxon>Burkholderiales</taxon>
        <taxon>Burkholderiaceae</taxon>
        <taxon>Burkholderia</taxon>
        <taxon>Burkholderia cepacia complex</taxon>
    </lineage>
</organism>
<dbReference type="GO" id="GO:0046872">
    <property type="term" value="F:metal ion binding"/>
    <property type="evidence" value="ECO:0007669"/>
    <property type="project" value="InterPro"/>
</dbReference>
<dbReference type="SUPFAM" id="SSF56059">
    <property type="entry name" value="Glutathione synthetase ATP-binding domain-like"/>
    <property type="match status" value="1"/>
</dbReference>
<evidence type="ECO:0000256" key="1">
    <source>
        <dbReference type="PROSITE-ProRule" id="PRU00409"/>
    </source>
</evidence>
<dbReference type="RefSeq" id="WP_175012765.1">
    <property type="nucleotide sequence ID" value="NZ_CABVQN010000012.1"/>
</dbReference>
<dbReference type="InterPro" id="IPR053191">
    <property type="entry name" value="DcsG_Biosynth_Enzyme"/>
</dbReference>
<dbReference type="EMBL" id="CABVQN010000012">
    <property type="protein sequence ID" value="VWD05720.1"/>
    <property type="molecule type" value="Genomic_DNA"/>
</dbReference>
<feature type="domain" description="ATP-grasp" evidence="2">
    <location>
        <begin position="95"/>
        <end position="298"/>
    </location>
</feature>
<dbReference type="PANTHER" id="PTHR39217">
    <property type="match status" value="1"/>
</dbReference>
<dbReference type="GO" id="GO:0005524">
    <property type="term" value="F:ATP binding"/>
    <property type="evidence" value="ECO:0007669"/>
    <property type="project" value="UniProtKB-UniRule"/>
</dbReference>
<dbReference type="PANTHER" id="PTHR39217:SF1">
    <property type="entry name" value="GLUTATHIONE SYNTHETASE"/>
    <property type="match status" value="1"/>
</dbReference>
<proteinExistence type="predicted"/>
<dbReference type="AlphaFoldDB" id="A0A6P2X8E1"/>
<dbReference type="Proteomes" id="UP000494110">
    <property type="component" value="Unassembled WGS sequence"/>
</dbReference>
<evidence type="ECO:0000313" key="4">
    <source>
        <dbReference type="Proteomes" id="UP000494110"/>
    </source>
</evidence>
<sequence>MKNLALATSITDLPNDDDMPLLLAACRALDLDATVCAWDDPSIDWSRYAYVVLRSTWDYTERRGEFIAWCERVAAVTNLVNPLSVARWATDKHYLADLASRGVPVVPSRFVEPGGSAADALQAFVRAYPQVDEFVVKPTIGSYSKNVKRYAKALMPEAVEHVERLLAEGHSVILQPYLASVDRRGETDMVFYNHEYSHAIRKGALLMQDGTVNGPTPEFRSARVADDDEQAVAREILDATVACLGLDRPLLYARVDLIRDDDGKPMLLELDICEPSLSLPFAEAGAIRFARVLEALLKS</sequence>
<name>A0A6P2X8E1_BURL3</name>
<evidence type="ECO:0000313" key="3">
    <source>
        <dbReference type="EMBL" id="VWD05720.1"/>
    </source>
</evidence>